<proteinExistence type="predicted"/>
<keyword evidence="1" id="KW-0812">Transmembrane</keyword>
<gene>
    <name evidence="2" type="ORF">SDJN03_13254</name>
</gene>
<sequence length="93" mass="10006">MLDITLHIVYEASEIAIDNNIKIKSLEVVRLEEAFELVDVGLYTGFSPFVSSVPPLLKLGVVGVVVGVVIVGLVFPGRFGVIAPPAVLENHHK</sequence>
<keyword evidence="1" id="KW-1133">Transmembrane helix</keyword>
<evidence type="ECO:0000313" key="3">
    <source>
        <dbReference type="Proteomes" id="UP000685013"/>
    </source>
</evidence>
<feature type="non-terminal residue" evidence="2">
    <location>
        <position position="1"/>
    </location>
</feature>
<dbReference type="AlphaFoldDB" id="A0AAV6N7H9"/>
<feature type="transmembrane region" description="Helical" evidence="1">
    <location>
        <begin position="56"/>
        <end position="75"/>
    </location>
</feature>
<reference evidence="2 3" key="1">
    <citation type="journal article" date="2021" name="Hortic Res">
        <title>The domestication of Cucurbita argyrosperma as revealed by the genome of its wild relative.</title>
        <authorList>
            <person name="Barrera-Redondo J."/>
            <person name="Sanchez-de la Vega G."/>
            <person name="Aguirre-Liguori J.A."/>
            <person name="Castellanos-Morales G."/>
            <person name="Gutierrez-Guerrero Y.T."/>
            <person name="Aguirre-Dugua X."/>
            <person name="Aguirre-Planter E."/>
            <person name="Tenaillon M.I."/>
            <person name="Lira-Saade R."/>
            <person name="Eguiarte L.E."/>
        </authorList>
    </citation>
    <scope>NUCLEOTIDE SEQUENCE [LARGE SCALE GENOMIC DNA]</scope>
    <source>
        <strain evidence="2">JBR-2021</strain>
    </source>
</reference>
<organism evidence="2 3">
    <name type="scientific">Cucurbita argyrosperma subsp. sororia</name>
    <dbReference type="NCBI Taxonomy" id="37648"/>
    <lineage>
        <taxon>Eukaryota</taxon>
        <taxon>Viridiplantae</taxon>
        <taxon>Streptophyta</taxon>
        <taxon>Embryophyta</taxon>
        <taxon>Tracheophyta</taxon>
        <taxon>Spermatophyta</taxon>
        <taxon>Magnoliopsida</taxon>
        <taxon>eudicotyledons</taxon>
        <taxon>Gunneridae</taxon>
        <taxon>Pentapetalae</taxon>
        <taxon>rosids</taxon>
        <taxon>fabids</taxon>
        <taxon>Cucurbitales</taxon>
        <taxon>Cucurbitaceae</taxon>
        <taxon>Cucurbiteae</taxon>
        <taxon>Cucurbita</taxon>
    </lineage>
</organism>
<name>A0AAV6N7H9_9ROSI</name>
<accession>A0AAV6N7H9</accession>
<keyword evidence="1" id="KW-0472">Membrane</keyword>
<keyword evidence="3" id="KW-1185">Reference proteome</keyword>
<evidence type="ECO:0000313" key="2">
    <source>
        <dbReference type="EMBL" id="KAG6593778.1"/>
    </source>
</evidence>
<dbReference type="Proteomes" id="UP000685013">
    <property type="component" value="Chromosome 8"/>
</dbReference>
<protein>
    <submittedName>
        <fullName evidence="2">Uncharacterized protein</fullName>
    </submittedName>
</protein>
<comment type="caution">
    <text evidence="2">The sequence shown here is derived from an EMBL/GenBank/DDBJ whole genome shotgun (WGS) entry which is preliminary data.</text>
</comment>
<evidence type="ECO:0000256" key="1">
    <source>
        <dbReference type="SAM" id="Phobius"/>
    </source>
</evidence>
<dbReference type="EMBL" id="JAGKQH010000008">
    <property type="protein sequence ID" value="KAG6593778.1"/>
    <property type="molecule type" value="Genomic_DNA"/>
</dbReference>